<dbReference type="EMBL" id="JASPKY010000337">
    <property type="protein sequence ID" value="KAK9708040.1"/>
    <property type="molecule type" value="Genomic_DNA"/>
</dbReference>
<accession>A0AAW1JUK2</accession>
<protein>
    <submittedName>
        <fullName evidence="3">Transposase IS4</fullName>
    </submittedName>
</protein>
<dbReference type="AlphaFoldDB" id="A0AAW1JUK2"/>
<evidence type="ECO:0000313" key="4">
    <source>
        <dbReference type="Proteomes" id="UP001458880"/>
    </source>
</evidence>
<keyword evidence="4" id="KW-1185">Reference proteome</keyword>
<dbReference type="Pfam" id="PF13843">
    <property type="entry name" value="DDE_Tnp_1_7"/>
    <property type="match status" value="1"/>
</dbReference>
<comment type="caution">
    <text evidence="3">The sequence shown here is derived from an EMBL/GenBank/DDBJ whole genome shotgun (WGS) entry which is preliminary data.</text>
</comment>
<evidence type="ECO:0000259" key="2">
    <source>
        <dbReference type="Pfam" id="PF13843"/>
    </source>
</evidence>
<sequence length="308" mass="35351">MSKQSNINLGELENLDPSELYRFIDEIEENCITEEQAIDSELDGDSDADDTTPVIINTPRASTSRTQPQNDEIDEDQSNSESEFFPECEASRKKQVSCEASRKKQRGIKIWAIVSSNTGYLLDFYVYEGKRESEENGMLGEKTVLELTGPFTDKFHCVYFDIFFSTFALLAKLLDRKILACGAMRSDRKHFPKEELLPDKRLRGGVKAVLIDSTQLSILEQSTVERMTNDGTKKTVGCPKRIADYNTNMGGVDLFDQLRSCYNISWKSRRWWVTEHRGPFAGKRYIKKMCQMQYSQADTTQQHILHEM</sequence>
<dbReference type="PANTHER" id="PTHR46599">
    <property type="entry name" value="PIGGYBAC TRANSPOSABLE ELEMENT-DERIVED PROTEIN 4"/>
    <property type="match status" value="1"/>
</dbReference>
<feature type="region of interest" description="Disordered" evidence="1">
    <location>
        <begin position="34"/>
        <end position="86"/>
    </location>
</feature>
<feature type="compositionally biased region" description="Polar residues" evidence="1">
    <location>
        <begin position="59"/>
        <end position="70"/>
    </location>
</feature>
<evidence type="ECO:0000256" key="1">
    <source>
        <dbReference type="SAM" id="MobiDB-lite"/>
    </source>
</evidence>
<name>A0AAW1JUK2_POPJA</name>
<dbReference type="InterPro" id="IPR029526">
    <property type="entry name" value="PGBD"/>
</dbReference>
<reference evidence="3 4" key="1">
    <citation type="journal article" date="2024" name="BMC Genomics">
        <title>De novo assembly and annotation of Popillia japonica's genome with initial clues to its potential as an invasive pest.</title>
        <authorList>
            <person name="Cucini C."/>
            <person name="Boschi S."/>
            <person name="Funari R."/>
            <person name="Cardaioli E."/>
            <person name="Iannotti N."/>
            <person name="Marturano G."/>
            <person name="Paoli F."/>
            <person name="Bruttini M."/>
            <person name="Carapelli A."/>
            <person name="Frati F."/>
            <person name="Nardi F."/>
        </authorList>
    </citation>
    <scope>NUCLEOTIDE SEQUENCE [LARGE SCALE GENOMIC DNA]</scope>
    <source>
        <strain evidence="3">DMR45628</strain>
    </source>
</reference>
<proteinExistence type="predicted"/>
<feature type="compositionally biased region" description="Acidic residues" evidence="1">
    <location>
        <begin position="34"/>
        <end position="50"/>
    </location>
</feature>
<gene>
    <name evidence="3" type="ORF">QE152_g27465</name>
</gene>
<dbReference type="Proteomes" id="UP001458880">
    <property type="component" value="Unassembled WGS sequence"/>
</dbReference>
<feature type="domain" description="PiggyBac transposable element-derived protein" evidence="2">
    <location>
        <begin position="94"/>
        <end position="273"/>
    </location>
</feature>
<dbReference type="PANTHER" id="PTHR46599:SF3">
    <property type="entry name" value="PIGGYBAC TRANSPOSABLE ELEMENT-DERIVED PROTEIN 4"/>
    <property type="match status" value="1"/>
</dbReference>
<evidence type="ECO:0000313" key="3">
    <source>
        <dbReference type="EMBL" id="KAK9708040.1"/>
    </source>
</evidence>
<organism evidence="3 4">
    <name type="scientific">Popillia japonica</name>
    <name type="common">Japanese beetle</name>
    <dbReference type="NCBI Taxonomy" id="7064"/>
    <lineage>
        <taxon>Eukaryota</taxon>
        <taxon>Metazoa</taxon>
        <taxon>Ecdysozoa</taxon>
        <taxon>Arthropoda</taxon>
        <taxon>Hexapoda</taxon>
        <taxon>Insecta</taxon>
        <taxon>Pterygota</taxon>
        <taxon>Neoptera</taxon>
        <taxon>Endopterygota</taxon>
        <taxon>Coleoptera</taxon>
        <taxon>Polyphaga</taxon>
        <taxon>Scarabaeiformia</taxon>
        <taxon>Scarabaeidae</taxon>
        <taxon>Rutelinae</taxon>
        <taxon>Popillia</taxon>
    </lineage>
</organism>